<comment type="caution">
    <text evidence="2">The sequence shown here is derived from an EMBL/GenBank/DDBJ whole genome shotgun (WGS) entry which is preliminary data.</text>
</comment>
<evidence type="ECO:0008006" key="4">
    <source>
        <dbReference type="Google" id="ProtNLM"/>
    </source>
</evidence>
<organism evidence="2 3">
    <name type="scientific">Solanum commersonii</name>
    <name type="common">Commerson's wild potato</name>
    <name type="synonym">Commerson's nightshade</name>
    <dbReference type="NCBI Taxonomy" id="4109"/>
    <lineage>
        <taxon>Eukaryota</taxon>
        <taxon>Viridiplantae</taxon>
        <taxon>Streptophyta</taxon>
        <taxon>Embryophyta</taxon>
        <taxon>Tracheophyta</taxon>
        <taxon>Spermatophyta</taxon>
        <taxon>Magnoliopsida</taxon>
        <taxon>eudicotyledons</taxon>
        <taxon>Gunneridae</taxon>
        <taxon>Pentapetalae</taxon>
        <taxon>asterids</taxon>
        <taxon>lamiids</taxon>
        <taxon>Solanales</taxon>
        <taxon>Solanaceae</taxon>
        <taxon>Solanoideae</taxon>
        <taxon>Solaneae</taxon>
        <taxon>Solanum</taxon>
    </lineage>
</organism>
<dbReference type="OrthoDB" id="1912561at2759"/>
<proteinExistence type="predicted"/>
<name>A0A9J5Y5U4_SOLCO</name>
<dbReference type="AlphaFoldDB" id="A0A9J5Y5U4"/>
<gene>
    <name evidence="2" type="ORF">H5410_037283</name>
</gene>
<evidence type="ECO:0000313" key="3">
    <source>
        <dbReference type="Proteomes" id="UP000824120"/>
    </source>
</evidence>
<dbReference type="EMBL" id="JACXVP010000007">
    <property type="protein sequence ID" value="KAG5596051.1"/>
    <property type="molecule type" value="Genomic_DNA"/>
</dbReference>
<dbReference type="Proteomes" id="UP000824120">
    <property type="component" value="Chromosome 7"/>
</dbReference>
<protein>
    <recommendedName>
        <fullName evidence="4">Retrotransposon Copia-like N-terminal domain-containing protein</fullName>
    </recommendedName>
</protein>
<feature type="compositionally biased region" description="Polar residues" evidence="1">
    <location>
        <begin position="134"/>
        <end position="153"/>
    </location>
</feature>
<keyword evidence="3" id="KW-1185">Reference proteome</keyword>
<evidence type="ECO:0000256" key="1">
    <source>
        <dbReference type="SAM" id="MobiDB-lite"/>
    </source>
</evidence>
<feature type="compositionally biased region" description="Low complexity" evidence="1">
    <location>
        <begin position="100"/>
        <end position="133"/>
    </location>
</feature>
<reference evidence="2 3" key="1">
    <citation type="submission" date="2020-09" db="EMBL/GenBank/DDBJ databases">
        <title>De no assembly of potato wild relative species, Solanum commersonii.</title>
        <authorList>
            <person name="Cho K."/>
        </authorList>
    </citation>
    <scope>NUCLEOTIDE SEQUENCE [LARGE SCALE GENOMIC DNA]</scope>
    <source>
        <strain evidence="2">LZ3.2</strain>
        <tissue evidence="2">Leaf</tissue>
    </source>
</reference>
<evidence type="ECO:0000313" key="2">
    <source>
        <dbReference type="EMBL" id="KAG5596051.1"/>
    </source>
</evidence>
<feature type="region of interest" description="Disordered" evidence="1">
    <location>
        <begin position="93"/>
        <end position="176"/>
    </location>
</feature>
<sequence>MPNNLNNNTSVVQTPANPTTSNQNSGISPPQTIMNPLNQGSQLVSINQPTQLPIRLAGSTNYVTWKAQFDALCLGYDLTSYIDDVPLVPMSSRVLPTENTPPSSSSSPLQTHSHSTSPSGTHNEETSPSSSTTVPALSNYVSASPLQQVSSTPSQPPTRVATRSQNNIFKPKKPTDYSAFVVSTDTTVVPRTYE</sequence>
<feature type="region of interest" description="Disordered" evidence="1">
    <location>
        <begin position="1"/>
        <end position="36"/>
    </location>
</feature>
<accession>A0A9J5Y5U4</accession>